<name>A0A177VBX4_9BASI</name>
<reference evidence="8" key="1">
    <citation type="submission" date="2016-04" db="EMBL/GenBank/DDBJ databases">
        <authorList>
            <person name="Nguyen H.D."/>
            <person name="Kesanakurti P."/>
            <person name="Cullis J."/>
            <person name="Levesque C.A."/>
            <person name="Hambleton S."/>
        </authorList>
    </citation>
    <scope>NUCLEOTIDE SEQUENCE</scope>
    <source>
        <strain evidence="8">DAOMC 238032</strain>
    </source>
</reference>
<evidence type="ECO:0000256" key="2">
    <source>
        <dbReference type="ARBA" id="ARBA00022723"/>
    </source>
</evidence>
<sequence length="807" mass="89740">MPTTKIPEWNHFIRLDADVGGLHAMYNKVYRKAWCKYEVKTVMEEKNVSKMEAIGQVAAVSGERFKLQSHLKNCSSARAHTADLSDCGLPNYGDTIKQSSSAGGSLSVQTVLTLVRNQHGLTKQEQREFDVDMAHAAFASGIPGEAFNSPALRELFSKWFKVQIAKASVVRGRLLNEAVAKARSNLHDAAQGKEATLCADTWNSPKGDHLMGSILCLDGKVFPLDVVDTTEERHTGAAFLKHLKLGLENGEGPRFEAKITTVCTDEGPDCANARRMLLIESPNIVSIHCFAHQVNLLVSDALKASSALKSTYNTMVPVVDWFKKHLVAKGILRKYRSSIGLDPLVLIRPGTTRWTSAFSTAARLARLRDSLEGAAIAKRQELELAAGKRPDAMAKARQVLGHVRSPSFWDGLDDLIAALEPLAIAAQIAQTDLCRLDQALLTMGKLYTHYAAIGDDMERSTDLQDACLSLCRALSKRWMACDQPVWLCALVLNPFFGRNLKAISLEAMGLNHAAFQNQILLPTFVRLFTDAGSTPTDDETAKLRADFMSYSTASGHFTDSFFSIKEKLEAKEHSPVVLWEEWGAAGWNSRPIARLALRILRMIPSSAGCERLFSSFLDISDRRRNRINPDKVAAIATIKMVDRQKRLAEGELSGRPARKVAKLKVHGDAALYSRYNLDQENRQEQERRQVQDGPLTLEDEIFEAASNPEAWEQITRDWLENMGRPDFSDDQQGNEGQAETSAPKKYQLCEVFKMEGSLQLDALQEPAAPWTTGREYMLDDVDAEGEDDEEVVDLTSEDEQEQDELER</sequence>
<keyword evidence="4" id="KW-0862">Zinc</keyword>
<comment type="subcellular location">
    <subcellularLocation>
        <location evidence="1">Nucleus</location>
    </subcellularLocation>
</comment>
<feature type="region of interest" description="Disordered" evidence="6">
    <location>
        <begin position="779"/>
        <end position="807"/>
    </location>
</feature>
<feature type="region of interest" description="Disordered" evidence="6">
    <location>
        <begin position="721"/>
        <end position="742"/>
    </location>
</feature>
<feature type="compositionally biased region" description="Polar residues" evidence="6">
    <location>
        <begin position="730"/>
        <end position="740"/>
    </location>
</feature>
<proteinExistence type="predicted"/>
<dbReference type="SUPFAM" id="SSF53098">
    <property type="entry name" value="Ribonuclease H-like"/>
    <property type="match status" value="1"/>
</dbReference>
<protein>
    <recommendedName>
        <fullName evidence="7">DUF659 domain-containing protein</fullName>
    </recommendedName>
</protein>
<dbReference type="PANTHER" id="PTHR46481:SF10">
    <property type="entry name" value="ZINC FINGER BED DOMAIN-CONTAINING PROTEIN 39"/>
    <property type="match status" value="1"/>
</dbReference>
<dbReference type="InterPro" id="IPR012337">
    <property type="entry name" value="RNaseH-like_sf"/>
</dbReference>
<accession>A0A177VBX4</accession>
<dbReference type="EMBL" id="LWDD02002375">
    <property type="protein sequence ID" value="KAE8240943.1"/>
    <property type="molecule type" value="Genomic_DNA"/>
</dbReference>
<dbReference type="InterPro" id="IPR052035">
    <property type="entry name" value="ZnF_BED_domain_contain"/>
</dbReference>
<evidence type="ECO:0000256" key="4">
    <source>
        <dbReference type="ARBA" id="ARBA00022833"/>
    </source>
</evidence>
<evidence type="ECO:0000313" key="8">
    <source>
        <dbReference type="EMBL" id="KAE8240943.1"/>
    </source>
</evidence>
<dbReference type="PANTHER" id="PTHR46481">
    <property type="entry name" value="ZINC FINGER BED DOMAIN-CONTAINING PROTEIN 4"/>
    <property type="match status" value="1"/>
</dbReference>
<organism evidence="8 9">
    <name type="scientific">Tilletia caries</name>
    <name type="common">wheat bunt fungus</name>
    <dbReference type="NCBI Taxonomy" id="13290"/>
    <lineage>
        <taxon>Eukaryota</taxon>
        <taxon>Fungi</taxon>
        <taxon>Dikarya</taxon>
        <taxon>Basidiomycota</taxon>
        <taxon>Ustilaginomycotina</taxon>
        <taxon>Exobasidiomycetes</taxon>
        <taxon>Tilletiales</taxon>
        <taxon>Tilletiaceae</taxon>
        <taxon>Tilletia</taxon>
    </lineage>
</organism>
<feature type="domain" description="DUF659" evidence="7">
    <location>
        <begin position="170"/>
        <end position="304"/>
    </location>
</feature>
<dbReference type="InterPro" id="IPR007021">
    <property type="entry name" value="DUF659"/>
</dbReference>
<dbReference type="Pfam" id="PF04937">
    <property type="entry name" value="DUF659"/>
    <property type="match status" value="1"/>
</dbReference>
<dbReference type="GO" id="GO:0005634">
    <property type="term" value="C:nucleus"/>
    <property type="evidence" value="ECO:0007669"/>
    <property type="project" value="UniProtKB-SubCell"/>
</dbReference>
<evidence type="ECO:0000256" key="1">
    <source>
        <dbReference type="ARBA" id="ARBA00004123"/>
    </source>
</evidence>
<evidence type="ECO:0000256" key="5">
    <source>
        <dbReference type="ARBA" id="ARBA00023242"/>
    </source>
</evidence>
<keyword evidence="3" id="KW-0863">Zinc-finger</keyword>
<evidence type="ECO:0000256" key="3">
    <source>
        <dbReference type="ARBA" id="ARBA00022771"/>
    </source>
</evidence>
<dbReference type="Proteomes" id="UP000077671">
    <property type="component" value="Unassembled WGS sequence"/>
</dbReference>
<dbReference type="GO" id="GO:0008270">
    <property type="term" value="F:zinc ion binding"/>
    <property type="evidence" value="ECO:0007669"/>
    <property type="project" value="UniProtKB-KW"/>
</dbReference>
<keyword evidence="5" id="KW-0539">Nucleus</keyword>
<evidence type="ECO:0000259" key="7">
    <source>
        <dbReference type="Pfam" id="PF04937"/>
    </source>
</evidence>
<keyword evidence="2" id="KW-0479">Metal-binding</keyword>
<gene>
    <name evidence="8" type="ORF">A4X03_0g8255</name>
</gene>
<evidence type="ECO:0000313" key="9">
    <source>
        <dbReference type="Proteomes" id="UP000077671"/>
    </source>
</evidence>
<evidence type="ECO:0000256" key="6">
    <source>
        <dbReference type="SAM" id="MobiDB-lite"/>
    </source>
</evidence>
<comment type="caution">
    <text evidence="8">The sequence shown here is derived from an EMBL/GenBank/DDBJ whole genome shotgun (WGS) entry which is preliminary data.</text>
</comment>
<reference evidence="8" key="2">
    <citation type="journal article" date="2019" name="IMA Fungus">
        <title>Genome sequencing and comparison of five Tilletia species to identify candidate genes for the detection of regulated species infecting wheat.</title>
        <authorList>
            <person name="Nguyen H.D.T."/>
            <person name="Sultana T."/>
            <person name="Kesanakurti P."/>
            <person name="Hambleton S."/>
        </authorList>
    </citation>
    <scope>NUCLEOTIDE SEQUENCE</scope>
    <source>
        <strain evidence="8">DAOMC 238032</strain>
    </source>
</reference>
<dbReference type="AlphaFoldDB" id="A0A177VBX4"/>